<dbReference type="AlphaFoldDB" id="A0A090PXU1"/>
<keyword evidence="2 5" id="KW-0479">Metal-binding</keyword>
<dbReference type="STRING" id="319236.BST91_12855"/>
<proteinExistence type="inferred from homology"/>
<comment type="caution">
    <text evidence="7">The sequence shown here is derived from an EMBL/GenBank/DDBJ whole genome shotgun (WGS) entry which is preliminary data.</text>
</comment>
<comment type="similarity">
    <text evidence="1">Belongs to the 4HPPD family.</text>
</comment>
<sequence>MPAEIKNLKDLKNTEYSLKKLFKEAEDFLPLLGTDYVELYVGNAKQSAHFYKTAFGFQSEAYAGLETGLKDRVSYVLKQDKIRLVLTSPLQKDGPINDHVNLHGDGVKVVALWVEDARKAFEETTKRGAKSYLEPTVESDEHGEVVRSGIYTYGETVHIFVERKNYNGVFLPGFEKWESHYNPEPVGLKFIDHMVGNVGWDQMNTWCKFYGEVMGFAQIISFADDDISTEFTALMSKVMSNGNGRIKFPINEPAEGKKKSQIEEYLDFYNGPGVQHIAVATDDIVATVSAMRDRGVEFLYVPDTYYDDILERVGDIDEDVELLKKHGILIDRDEEGYLLQLFTKTVVDRPTMFIEVIQRKGAQSFGVGNFKALFEAIEREQARRGTL</sequence>
<organism evidence="7 8">
    <name type="scientific">Nonlabens tegetincola</name>
    <dbReference type="NCBI Taxonomy" id="323273"/>
    <lineage>
        <taxon>Bacteria</taxon>
        <taxon>Pseudomonadati</taxon>
        <taxon>Bacteroidota</taxon>
        <taxon>Flavobacteriia</taxon>
        <taxon>Flavobacteriales</taxon>
        <taxon>Flavobacteriaceae</taxon>
        <taxon>Nonlabens</taxon>
    </lineage>
</organism>
<dbReference type="InterPro" id="IPR037523">
    <property type="entry name" value="VOC_core"/>
</dbReference>
<evidence type="ECO:0000256" key="5">
    <source>
        <dbReference type="PIRSR" id="PIRSR009283-1"/>
    </source>
</evidence>
<gene>
    <name evidence="7" type="ORF">JCM19294_2352</name>
</gene>
<dbReference type="Gene3D" id="3.10.180.10">
    <property type="entry name" value="2,3-Dihydroxybiphenyl 1,2-Dioxygenase, domain 1"/>
    <property type="match status" value="2"/>
</dbReference>
<dbReference type="PROSITE" id="PS51819">
    <property type="entry name" value="VOC"/>
    <property type="match status" value="2"/>
</dbReference>
<feature type="domain" description="VOC" evidence="6">
    <location>
        <begin position="33"/>
        <end position="163"/>
    </location>
</feature>
<keyword evidence="3" id="KW-0677">Repeat</keyword>
<evidence type="ECO:0000256" key="1">
    <source>
        <dbReference type="ARBA" id="ARBA00005877"/>
    </source>
</evidence>
<dbReference type="FunFam" id="3.10.180.10:FF:000001">
    <property type="entry name" value="4-hydroxyphenylpyruvate dioxygenase"/>
    <property type="match status" value="1"/>
</dbReference>
<dbReference type="PIRSF" id="PIRSF009283">
    <property type="entry name" value="HPP_dOase"/>
    <property type="match status" value="1"/>
</dbReference>
<feature type="binding site" evidence="5">
    <location>
        <position position="355"/>
    </location>
    <ligand>
        <name>Fe cation</name>
        <dbReference type="ChEBI" id="CHEBI:24875"/>
    </ligand>
</feature>
<evidence type="ECO:0000256" key="4">
    <source>
        <dbReference type="ARBA" id="ARBA00023004"/>
    </source>
</evidence>
<dbReference type="SUPFAM" id="SSF54593">
    <property type="entry name" value="Glyoxalase/Bleomycin resistance protein/Dihydroxybiphenyl dioxygenase"/>
    <property type="match status" value="1"/>
</dbReference>
<evidence type="ECO:0000256" key="3">
    <source>
        <dbReference type="ARBA" id="ARBA00022737"/>
    </source>
</evidence>
<comment type="cofactor">
    <cofactor evidence="5">
        <name>Fe cation</name>
        <dbReference type="ChEBI" id="CHEBI:24875"/>
    </cofactor>
    <text evidence="5">Binds 1 Fe cation per subunit.</text>
</comment>
<evidence type="ECO:0000259" key="6">
    <source>
        <dbReference type="PROSITE" id="PS51819"/>
    </source>
</evidence>
<dbReference type="CDD" id="cd08342">
    <property type="entry name" value="HPPD_N_like"/>
    <property type="match status" value="1"/>
</dbReference>
<dbReference type="EMBL" id="BBML01000001">
    <property type="protein sequence ID" value="GAK95570.1"/>
    <property type="molecule type" value="Genomic_DNA"/>
</dbReference>
<dbReference type="Pfam" id="PF00903">
    <property type="entry name" value="Glyoxalase"/>
    <property type="match status" value="2"/>
</dbReference>
<dbReference type="NCBIfam" id="TIGR01263">
    <property type="entry name" value="4HPPD"/>
    <property type="match status" value="1"/>
</dbReference>
<dbReference type="eggNOG" id="COG3185">
    <property type="taxonomic scope" value="Bacteria"/>
</dbReference>
<keyword evidence="4 5" id="KW-0408">Iron</keyword>
<dbReference type="InterPro" id="IPR005956">
    <property type="entry name" value="4OHPhenylPyrv_dOase"/>
</dbReference>
<reference evidence="7" key="1">
    <citation type="journal article" date="2014" name="Genome Announc.">
        <title>Draft Genome Sequences of Marine Flavobacterium Nonlabens Strains NR17, NR24, NR27, NR32, NR33, and Ara13.</title>
        <authorList>
            <person name="Nakanishi M."/>
            <person name="Meirelles P."/>
            <person name="Suzuki R."/>
            <person name="Takatani N."/>
            <person name="Mino S."/>
            <person name="Suda W."/>
            <person name="Oshima K."/>
            <person name="Hattori M."/>
            <person name="Ohkuma M."/>
            <person name="Hosokawa M."/>
            <person name="Miyashita K."/>
            <person name="Thompson F.L."/>
            <person name="Niwa A."/>
            <person name="Sawabe T."/>
            <person name="Sawabe T."/>
        </authorList>
    </citation>
    <scope>NUCLEOTIDE SEQUENCE [LARGE SCALE GENOMIC DNA]</scope>
    <source>
        <strain evidence="7">JCM 19294</strain>
    </source>
</reference>
<dbReference type="CDD" id="cd07250">
    <property type="entry name" value="HPPD_C_like"/>
    <property type="match status" value="1"/>
</dbReference>
<accession>A0A090PXU1</accession>
<dbReference type="InterPro" id="IPR029068">
    <property type="entry name" value="Glyas_Bleomycin-R_OHBP_Dase"/>
</dbReference>
<dbReference type="EC" id="1.13.11.27" evidence="7"/>
<evidence type="ECO:0000256" key="2">
    <source>
        <dbReference type="ARBA" id="ARBA00022723"/>
    </source>
</evidence>
<evidence type="ECO:0000313" key="7">
    <source>
        <dbReference type="EMBL" id="GAK95570.1"/>
    </source>
</evidence>
<protein>
    <submittedName>
        <fullName evidence="7">4-hydroxyphenylpyruvonate dioxygenase</fullName>
        <ecNumber evidence="7">1.13.11.27</ecNumber>
    </submittedName>
</protein>
<dbReference type="RefSeq" id="WP_042276133.1">
    <property type="nucleotide sequence ID" value="NZ_BBML01000001.1"/>
</dbReference>
<name>A0A090PXU1_9FLAO</name>
<dbReference type="GO" id="GO:0046872">
    <property type="term" value="F:metal ion binding"/>
    <property type="evidence" value="ECO:0007669"/>
    <property type="project" value="UniProtKB-KW"/>
</dbReference>
<feature type="binding site" evidence="5">
    <location>
        <position position="193"/>
    </location>
    <ligand>
        <name>Fe cation</name>
        <dbReference type="ChEBI" id="CHEBI:24875"/>
    </ligand>
</feature>
<dbReference type="GO" id="GO:0003868">
    <property type="term" value="F:4-hydroxyphenylpyruvate dioxygenase activity"/>
    <property type="evidence" value="ECO:0007669"/>
    <property type="project" value="UniProtKB-EC"/>
</dbReference>
<keyword evidence="7" id="KW-0560">Oxidoreductase</keyword>
<dbReference type="InterPro" id="IPR041736">
    <property type="entry name" value="4OHPhenylPyrv_dOase_N"/>
</dbReference>
<keyword evidence="8" id="KW-1185">Reference proteome</keyword>
<evidence type="ECO:0000313" key="8">
    <source>
        <dbReference type="Proteomes" id="UP000029221"/>
    </source>
</evidence>
<dbReference type="PANTHER" id="PTHR11959:SF1">
    <property type="entry name" value="4-HYDROXYPHENYLPYRUVATE DIOXYGENASE"/>
    <property type="match status" value="1"/>
</dbReference>
<feature type="binding site" evidence="5">
    <location>
        <position position="276"/>
    </location>
    <ligand>
        <name>Fe cation</name>
        <dbReference type="ChEBI" id="CHEBI:24875"/>
    </ligand>
</feature>
<dbReference type="PANTHER" id="PTHR11959">
    <property type="entry name" value="4-HYDROXYPHENYLPYRUVATE DIOXYGENASE"/>
    <property type="match status" value="1"/>
</dbReference>
<dbReference type="InterPro" id="IPR004360">
    <property type="entry name" value="Glyas_Fos-R_dOase_dom"/>
</dbReference>
<dbReference type="InterPro" id="IPR041735">
    <property type="entry name" value="4OHPhenylPyrv_dOase_C"/>
</dbReference>
<keyword evidence="7" id="KW-0223">Dioxygenase</keyword>
<feature type="domain" description="VOC" evidence="6">
    <location>
        <begin position="190"/>
        <end position="344"/>
    </location>
</feature>
<dbReference type="Proteomes" id="UP000029221">
    <property type="component" value="Unassembled WGS sequence"/>
</dbReference>
<dbReference type="GO" id="GO:0006572">
    <property type="term" value="P:L-tyrosine catabolic process"/>
    <property type="evidence" value="ECO:0007669"/>
    <property type="project" value="TreeGrafter"/>
</dbReference>